<evidence type="ECO:0000313" key="2">
    <source>
        <dbReference type="Proteomes" id="UP000016487"/>
    </source>
</evidence>
<reference evidence="1" key="2">
    <citation type="submission" date="2015-03" db="EMBL/GenBank/DDBJ databases">
        <title>Genome sequence of Pseudoalteromonas citrea.</title>
        <authorList>
            <person name="Xie B.-B."/>
            <person name="Rong J.-C."/>
            <person name="Qin Q.-L."/>
            <person name="Zhang Y.-Z."/>
        </authorList>
    </citation>
    <scope>NUCLEOTIDE SEQUENCE</scope>
    <source>
        <strain evidence="1">DSM 8771</strain>
    </source>
</reference>
<dbReference type="AlphaFoldDB" id="A0AAD4AGY1"/>
<dbReference type="Proteomes" id="UP000016487">
    <property type="component" value="Unassembled WGS sequence"/>
</dbReference>
<proteinExistence type="predicted"/>
<comment type="caution">
    <text evidence="1">The sequence shown here is derived from an EMBL/GenBank/DDBJ whole genome shotgun (WGS) entry which is preliminary data.</text>
</comment>
<sequence>MGLSSHLSKKTVKENNRMYMRYQFGPKFAKSIYFYCAIC</sequence>
<reference evidence="1" key="1">
    <citation type="journal article" date="2012" name="J. Bacteriol.">
        <title>Genome sequences of type strains of seven species of the marine bacterium Pseudoalteromonas.</title>
        <authorList>
            <person name="Xie B.B."/>
            <person name="Shu Y.L."/>
            <person name="Qin Q.L."/>
            <person name="Rong J.C."/>
            <person name="Zhang X.Y."/>
            <person name="Chen X.L."/>
            <person name="Shi M."/>
            <person name="He H.L."/>
            <person name="Zhou B.C."/>
            <person name="Zhang Y.Z."/>
        </authorList>
    </citation>
    <scope>NUCLEOTIDE SEQUENCE</scope>
    <source>
        <strain evidence="1">DSM 8771</strain>
    </source>
</reference>
<name>A0AAD4AGY1_9GAMM</name>
<protein>
    <submittedName>
        <fullName evidence="1">Uncharacterized protein</fullName>
    </submittedName>
</protein>
<evidence type="ECO:0000313" key="1">
    <source>
        <dbReference type="EMBL" id="KAF7768934.1"/>
    </source>
</evidence>
<gene>
    <name evidence="1" type="ORF">PCIT_a3462</name>
</gene>
<organism evidence="1 2">
    <name type="scientific">Pseudoalteromonas citrea</name>
    <dbReference type="NCBI Taxonomy" id="43655"/>
    <lineage>
        <taxon>Bacteria</taxon>
        <taxon>Pseudomonadati</taxon>
        <taxon>Pseudomonadota</taxon>
        <taxon>Gammaproteobacteria</taxon>
        <taxon>Alteromonadales</taxon>
        <taxon>Pseudoalteromonadaceae</taxon>
        <taxon>Pseudoalteromonas</taxon>
    </lineage>
</organism>
<accession>A0AAD4AGY1</accession>
<dbReference type="EMBL" id="AHBZ03000022">
    <property type="protein sequence ID" value="KAF7768934.1"/>
    <property type="molecule type" value="Genomic_DNA"/>
</dbReference>